<dbReference type="EMBL" id="JZWI01000030">
    <property type="protein sequence ID" value="KLN53747.1"/>
    <property type="molecule type" value="Genomic_DNA"/>
</dbReference>
<keyword evidence="3" id="KW-1185">Reference proteome</keyword>
<sequence length="81" mass="8638">MRSPFLGDLSPDEPPPPPARPAWLALLPVFLYVLATISFLAMAMRVPNIVAAALFVTAAIVSLGAGVILGLSLWLFPELPR</sequence>
<dbReference type="Proteomes" id="UP000035170">
    <property type="component" value="Unassembled WGS sequence"/>
</dbReference>
<proteinExistence type="predicted"/>
<accession>A0A0H2LZ56</accession>
<name>A0A0H2LZ56_VARPD</name>
<keyword evidence="1" id="KW-1133">Transmembrane helix</keyword>
<dbReference type="PATRIC" id="fig|34073.19.peg.5196"/>
<gene>
    <name evidence="2" type="ORF">VPARA_50780</name>
</gene>
<feature type="transmembrane region" description="Helical" evidence="1">
    <location>
        <begin position="20"/>
        <end position="42"/>
    </location>
</feature>
<keyword evidence="1" id="KW-0812">Transmembrane</keyword>
<comment type="caution">
    <text evidence="2">The sequence shown here is derived from an EMBL/GenBank/DDBJ whole genome shotgun (WGS) entry which is preliminary data.</text>
</comment>
<dbReference type="RefSeq" id="WP_021008939.1">
    <property type="nucleotide sequence ID" value="NZ_JZWI01000030.1"/>
</dbReference>
<dbReference type="AlphaFoldDB" id="A0A0H2LZ56"/>
<evidence type="ECO:0000256" key="1">
    <source>
        <dbReference type="SAM" id="Phobius"/>
    </source>
</evidence>
<keyword evidence="1" id="KW-0472">Membrane</keyword>
<feature type="transmembrane region" description="Helical" evidence="1">
    <location>
        <begin position="49"/>
        <end position="76"/>
    </location>
</feature>
<evidence type="ECO:0000313" key="3">
    <source>
        <dbReference type="Proteomes" id="UP000035170"/>
    </source>
</evidence>
<protein>
    <submittedName>
        <fullName evidence="2">Uncharacterized protein</fullName>
    </submittedName>
</protein>
<organism evidence="2 3">
    <name type="scientific">Variovorax paradoxus</name>
    <dbReference type="NCBI Taxonomy" id="34073"/>
    <lineage>
        <taxon>Bacteria</taxon>
        <taxon>Pseudomonadati</taxon>
        <taxon>Pseudomonadota</taxon>
        <taxon>Betaproteobacteria</taxon>
        <taxon>Burkholderiales</taxon>
        <taxon>Comamonadaceae</taxon>
        <taxon>Variovorax</taxon>
    </lineage>
</organism>
<reference evidence="2 3" key="1">
    <citation type="submission" date="2015-03" db="EMBL/GenBank/DDBJ databases">
        <title>Genome sequence of Variovorax paradoxus TBEA6.</title>
        <authorList>
            <person name="Poehlein A."/>
            <person name="Schuldes J."/>
            <person name="Wuebbeler J.H."/>
            <person name="Hiessl S."/>
            <person name="Steinbuechel A."/>
            <person name="Daniel R."/>
        </authorList>
    </citation>
    <scope>NUCLEOTIDE SEQUENCE [LARGE SCALE GENOMIC DNA]</scope>
    <source>
        <strain evidence="2 3">TBEA6</strain>
    </source>
</reference>
<evidence type="ECO:0000313" key="2">
    <source>
        <dbReference type="EMBL" id="KLN53747.1"/>
    </source>
</evidence>